<accession>A0A511HCV0</accession>
<dbReference type="Gene3D" id="3.40.190.10">
    <property type="entry name" value="Periplasmic binding protein-like II"/>
    <property type="match status" value="1"/>
</dbReference>
<dbReference type="SUPFAM" id="SSF53850">
    <property type="entry name" value="Periplasmic binding protein-like II"/>
    <property type="match status" value="1"/>
</dbReference>
<reference evidence="2 3" key="1">
    <citation type="submission" date="2019-07" db="EMBL/GenBank/DDBJ databases">
        <title>Whole genome shotgun sequence of Myxococcus virescens NBRC 100334.</title>
        <authorList>
            <person name="Hosoyama A."/>
            <person name="Uohara A."/>
            <person name="Ohji S."/>
            <person name="Ichikawa N."/>
        </authorList>
    </citation>
    <scope>NUCLEOTIDE SEQUENCE [LARGE SCALE GENOMIC DNA]</scope>
    <source>
        <strain evidence="2 3">NBRC 100334</strain>
    </source>
</reference>
<evidence type="ECO:0000259" key="1">
    <source>
        <dbReference type="Pfam" id="PF00497"/>
    </source>
</evidence>
<evidence type="ECO:0000313" key="2">
    <source>
        <dbReference type="EMBL" id="GEL71371.1"/>
    </source>
</evidence>
<dbReference type="Pfam" id="PF00497">
    <property type="entry name" value="SBP_bac_3"/>
    <property type="match status" value="1"/>
</dbReference>
<dbReference type="RefSeq" id="WP_090490081.1">
    <property type="nucleotide sequence ID" value="NZ_BJVY01000015.1"/>
</dbReference>
<proteinExistence type="predicted"/>
<dbReference type="EMBL" id="BJVY01000015">
    <property type="protein sequence ID" value="GEL71371.1"/>
    <property type="molecule type" value="Genomic_DNA"/>
</dbReference>
<comment type="caution">
    <text evidence="2">The sequence shown here is derived from an EMBL/GenBank/DDBJ whole genome shotgun (WGS) entry which is preliminary data.</text>
</comment>
<protein>
    <recommendedName>
        <fullName evidence="1">Solute-binding protein family 3/N-terminal domain-containing protein</fullName>
    </recommendedName>
</protein>
<dbReference type="Proteomes" id="UP000321224">
    <property type="component" value="Unassembled WGS sequence"/>
</dbReference>
<dbReference type="AlphaFoldDB" id="A0A511HCV0"/>
<feature type="domain" description="Solute-binding protein family 3/N-terminal" evidence="1">
    <location>
        <begin position="41"/>
        <end position="180"/>
    </location>
</feature>
<gene>
    <name evidence="2" type="ORF">MVI01_31550</name>
</gene>
<name>A0A511HCV0_9BACT</name>
<dbReference type="InterPro" id="IPR001638">
    <property type="entry name" value="Solute-binding_3/MltF_N"/>
</dbReference>
<evidence type="ECO:0000313" key="3">
    <source>
        <dbReference type="Proteomes" id="UP000321224"/>
    </source>
</evidence>
<sequence>MLLFGWLALLLGACGLPRDTHGTQERIVRDGVLRAGLVRHEPWTGLQDGKPMGPEAEAVAKLAEQLGARVSWTVAPEAELVHALEERAVDVVVGGITAKSPWVKQLGAGQPYLTTRMRVGAPPGQTVPESLEGASVSVAPGSDAGPQLQSLGARVREVERLHEAPGLRAAWDWQLDGWGYAAGEDVLREEQRIWVVPAGENRWLFTVDRFVLDHAEPIRQRLLASARAGETPTTSEEDRR</sequence>
<organism evidence="2 3">
    <name type="scientific">Myxococcus virescens</name>
    <dbReference type="NCBI Taxonomy" id="83456"/>
    <lineage>
        <taxon>Bacteria</taxon>
        <taxon>Pseudomonadati</taxon>
        <taxon>Myxococcota</taxon>
        <taxon>Myxococcia</taxon>
        <taxon>Myxococcales</taxon>
        <taxon>Cystobacterineae</taxon>
        <taxon>Myxococcaceae</taxon>
        <taxon>Myxococcus</taxon>
    </lineage>
</organism>